<organism evidence="11 12">
    <name type="scientific">Streptacidiphilus fuscans</name>
    <dbReference type="NCBI Taxonomy" id="2789292"/>
    <lineage>
        <taxon>Bacteria</taxon>
        <taxon>Bacillati</taxon>
        <taxon>Actinomycetota</taxon>
        <taxon>Actinomycetes</taxon>
        <taxon>Kitasatosporales</taxon>
        <taxon>Streptomycetaceae</taxon>
        <taxon>Streptacidiphilus</taxon>
    </lineage>
</organism>
<evidence type="ECO:0000256" key="1">
    <source>
        <dbReference type="ARBA" id="ARBA00004162"/>
    </source>
</evidence>
<evidence type="ECO:0000256" key="2">
    <source>
        <dbReference type="ARBA" id="ARBA00022448"/>
    </source>
</evidence>
<feature type="compositionally biased region" description="Low complexity" evidence="10">
    <location>
        <begin position="55"/>
        <end position="71"/>
    </location>
</feature>
<gene>
    <name evidence="9 11" type="primary">tatA</name>
    <name evidence="11" type="ORF">I2501_13975</name>
</gene>
<evidence type="ECO:0000256" key="9">
    <source>
        <dbReference type="HAMAP-Rule" id="MF_00236"/>
    </source>
</evidence>
<accession>A0A931B787</accession>
<evidence type="ECO:0000256" key="5">
    <source>
        <dbReference type="ARBA" id="ARBA00022927"/>
    </source>
</evidence>
<keyword evidence="6 9" id="KW-1133">Transmembrane helix</keyword>
<evidence type="ECO:0000313" key="12">
    <source>
        <dbReference type="Proteomes" id="UP000657385"/>
    </source>
</evidence>
<evidence type="ECO:0000256" key="8">
    <source>
        <dbReference type="ARBA" id="ARBA00023136"/>
    </source>
</evidence>
<dbReference type="Gene3D" id="1.20.5.3310">
    <property type="match status" value="1"/>
</dbReference>
<evidence type="ECO:0000256" key="3">
    <source>
        <dbReference type="ARBA" id="ARBA00022475"/>
    </source>
</evidence>
<keyword evidence="8 9" id="KW-0472">Membrane</keyword>
<evidence type="ECO:0000256" key="6">
    <source>
        <dbReference type="ARBA" id="ARBA00022989"/>
    </source>
</evidence>
<keyword evidence="3 9" id="KW-1003">Cell membrane</keyword>
<dbReference type="GO" id="GO:0033281">
    <property type="term" value="C:TAT protein transport complex"/>
    <property type="evidence" value="ECO:0007669"/>
    <property type="project" value="UniProtKB-UniRule"/>
</dbReference>
<comment type="similarity">
    <text evidence="9">Belongs to the TatA/E family.</text>
</comment>
<dbReference type="PANTHER" id="PTHR42982:SF8">
    <property type="entry name" value="SEC-INDEPENDENT PROTEIN TRANSLOCASE PROTEIN TATA"/>
    <property type="match status" value="1"/>
</dbReference>
<dbReference type="GO" id="GO:0043953">
    <property type="term" value="P:protein transport by the Tat complex"/>
    <property type="evidence" value="ECO:0007669"/>
    <property type="project" value="UniProtKB-UniRule"/>
</dbReference>
<comment type="subunit">
    <text evidence="9">The Tat system comprises two distinct complexes: a TatABC complex, containing multiple copies of TatA, TatB and TatC subunits, and a separate TatA complex, containing only TatA subunits. Substrates initially bind to the TatABC complex, which probably triggers association of the separate TatA complex to form the active translocon.</text>
</comment>
<protein>
    <recommendedName>
        <fullName evidence="9">Sec-independent protein translocase protein TatA</fullName>
    </recommendedName>
</protein>
<dbReference type="InterPro" id="IPR006312">
    <property type="entry name" value="TatA/E"/>
</dbReference>
<comment type="subcellular location">
    <subcellularLocation>
        <location evidence="1 9">Cell membrane</location>
        <topology evidence="1 9">Single-pass membrane protein</topology>
    </subcellularLocation>
</comment>
<comment type="caution">
    <text evidence="11">The sequence shown here is derived from an EMBL/GenBank/DDBJ whole genome shotgun (WGS) entry which is preliminary data.</text>
</comment>
<keyword evidence="5 9" id="KW-0653">Protein transport</keyword>
<dbReference type="HAMAP" id="MF_00236">
    <property type="entry name" value="TatA_E"/>
    <property type="match status" value="1"/>
</dbReference>
<evidence type="ECO:0000313" key="11">
    <source>
        <dbReference type="EMBL" id="MBF9069128.1"/>
    </source>
</evidence>
<feature type="region of interest" description="Disordered" evidence="10">
    <location>
        <begin position="43"/>
        <end position="96"/>
    </location>
</feature>
<feature type="compositionally biased region" description="Basic and acidic residues" evidence="10">
    <location>
        <begin position="86"/>
        <end position="96"/>
    </location>
</feature>
<reference evidence="11" key="1">
    <citation type="submission" date="2020-11" db="EMBL/GenBank/DDBJ databases">
        <title>Isolation and identification of active actinomycetes.</title>
        <authorList>
            <person name="Yu B."/>
        </authorList>
    </citation>
    <scope>NUCLEOTIDE SEQUENCE</scope>
    <source>
        <strain evidence="11">NEAU-YB345</strain>
    </source>
</reference>
<comment type="function">
    <text evidence="9">Part of the twin-arginine translocation (Tat) system that transports large folded proteins containing a characteristic twin-arginine motif in their signal peptide across membranes. TatA could form the protein-conducting channel of the Tat system.</text>
</comment>
<dbReference type="RefSeq" id="WP_196194297.1">
    <property type="nucleotide sequence ID" value="NZ_JADPRT010000005.1"/>
</dbReference>
<keyword evidence="4 9" id="KW-0812">Transmembrane</keyword>
<dbReference type="Pfam" id="PF02416">
    <property type="entry name" value="TatA_B_E"/>
    <property type="match status" value="1"/>
</dbReference>
<evidence type="ECO:0000256" key="7">
    <source>
        <dbReference type="ARBA" id="ARBA00023010"/>
    </source>
</evidence>
<dbReference type="InterPro" id="IPR003369">
    <property type="entry name" value="TatA/B/E"/>
</dbReference>
<dbReference type="PANTHER" id="PTHR42982">
    <property type="entry name" value="SEC-INDEPENDENT PROTEIN TRANSLOCASE PROTEIN TATA"/>
    <property type="match status" value="1"/>
</dbReference>
<dbReference type="Proteomes" id="UP000657385">
    <property type="component" value="Unassembled WGS sequence"/>
</dbReference>
<dbReference type="EMBL" id="JADPRT010000005">
    <property type="protein sequence ID" value="MBF9069128.1"/>
    <property type="molecule type" value="Genomic_DNA"/>
</dbReference>
<feature type="transmembrane region" description="Helical" evidence="9">
    <location>
        <begin position="6"/>
        <end position="22"/>
    </location>
</feature>
<keyword evidence="2 9" id="KW-0813">Transport</keyword>
<keyword evidence="7 9" id="KW-0811">Translocation</keyword>
<keyword evidence="12" id="KW-1185">Reference proteome</keyword>
<evidence type="ECO:0000256" key="10">
    <source>
        <dbReference type="SAM" id="MobiDB-lite"/>
    </source>
</evidence>
<dbReference type="GO" id="GO:0008320">
    <property type="term" value="F:protein transmembrane transporter activity"/>
    <property type="evidence" value="ECO:0007669"/>
    <property type="project" value="UniProtKB-UniRule"/>
</dbReference>
<name>A0A931B787_9ACTN</name>
<proteinExistence type="inferred from homology"/>
<evidence type="ECO:0000256" key="4">
    <source>
        <dbReference type="ARBA" id="ARBA00022692"/>
    </source>
</evidence>
<dbReference type="NCBIfam" id="NF001854">
    <property type="entry name" value="PRK00575.1"/>
    <property type="match status" value="1"/>
</dbReference>
<dbReference type="AlphaFoldDB" id="A0A931B787"/>
<sequence length="96" mass="10129">MLENRALEIVIVALVVLVLFGAKRLPDSARALGRSLRILKAETRALHDEPPADPTEPAAPDTSAAADPATPLRSAVPEGPVAQHADTPREKPAHTT</sequence>